<protein>
    <submittedName>
        <fullName evidence="2">Uncharacterized protein</fullName>
    </submittedName>
</protein>
<accession>A0A2A9P3C3</accession>
<organism evidence="2 3">
    <name type="scientific">Ophiocordyceps unilateralis</name>
    <name type="common">Zombie-ant fungus</name>
    <name type="synonym">Torrubia unilateralis</name>
    <dbReference type="NCBI Taxonomy" id="268505"/>
    <lineage>
        <taxon>Eukaryota</taxon>
        <taxon>Fungi</taxon>
        <taxon>Dikarya</taxon>
        <taxon>Ascomycota</taxon>
        <taxon>Pezizomycotina</taxon>
        <taxon>Sordariomycetes</taxon>
        <taxon>Hypocreomycetidae</taxon>
        <taxon>Hypocreales</taxon>
        <taxon>Ophiocordycipitaceae</taxon>
        <taxon>Ophiocordyceps</taxon>
    </lineage>
</organism>
<feature type="region of interest" description="Disordered" evidence="1">
    <location>
        <begin position="163"/>
        <end position="198"/>
    </location>
</feature>
<reference evidence="2 3" key="1">
    <citation type="journal article" date="2015" name="BMC Genomics">
        <title>Gene expression during zombie ant biting behavior reflects the complexity underlying fungal parasitic behavioral manipulation.</title>
        <authorList>
            <person name="de Bekker C."/>
            <person name="Ohm R.A."/>
            <person name="Loreto R.G."/>
            <person name="Sebastian A."/>
            <person name="Albert I."/>
            <person name="Merrow M."/>
            <person name="Brachmann A."/>
            <person name="Hughes D.P."/>
        </authorList>
    </citation>
    <scope>NUCLEOTIDE SEQUENCE [LARGE SCALE GENOMIC DNA]</scope>
    <source>
        <strain evidence="2 3">SC16a</strain>
    </source>
</reference>
<reference evidence="2 3" key="2">
    <citation type="journal article" date="2017" name="Sci. Rep.">
        <title>Ant-infecting Ophiocordyceps genomes reveal a high diversity of potential behavioral manipulation genes and a possible major role for enterotoxins.</title>
        <authorList>
            <person name="de Bekker C."/>
            <person name="Ohm R.A."/>
            <person name="Evans H.C."/>
            <person name="Brachmann A."/>
            <person name="Hughes D.P."/>
        </authorList>
    </citation>
    <scope>NUCLEOTIDE SEQUENCE [LARGE SCALE GENOMIC DNA]</scope>
    <source>
        <strain evidence="2 3">SC16a</strain>
    </source>
</reference>
<proteinExistence type="predicted"/>
<feature type="region of interest" description="Disordered" evidence="1">
    <location>
        <begin position="31"/>
        <end position="94"/>
    </location>
</feature>
<dbReference type="EMBL" id="LAZP02000696">
    <property type="protein sequence ID" value="PFH55985.1"/>
    <property type="molecule type" value="Genomic_DNA"/>
</dbReference>
<keyword evidence="3" id="KW-1185">Reference proteome</keyword>
<sequence length="198" mass="21392">MIATCRQTQDEIRDVPPEIQFSAQLGRHVRKSTSLDDDVARGPLSRGGGHSTAYLPSSTGASLAPFNEASRQSRQAHDNVNAGKATCQPSPISSRDWSYEKLIPRIMRTATWGANVQAYMSWDDDGQGADNDIRQGRDGPDASRLKETFGVNAAAIWALARLIPEERPRDASKGVDEPVADGGGSDDGQQPFCEPSKP</sequence>
<feature type="compositionally biased region" description="Basic and acidic residues" evidence="1">
    <location>
        <begin position="163"/>
        <end position="176"/>
    </location>
</feature>
<evidence type="ECO:0000313" key="2">
    <source>
        <dbReference type="EMBL" id="PFH55985.1"/>
    </source>
</evidence>
<evidence type="ECO:0000313" key="3">
    <source>
        <dbReference type="Proteomes" id="UP000037136"/>
    </source>
</evidence>
<comment type="caution">
    <text evidence="2">The sequence shown here is derived from an EMBL/GenBank/DDBJ whole genome shotgun (WGS) entry which is preliminary data.</text>
</comment>
<name>A0A2A9P3C3_OPHUN</name>
<dbReference type="AlphaFoldDB" id="A0A2A9P3C3"/>
<dbReference type="Proteomes" id="UP000037136">
    <property type="component" value="Unassembled WGS sequence"/>
</dbReference>
<evidence type="ECO:0000256" key="1">
    <source>
        <dbReference type="SAM" id="MobiDB-lite"/>
    </source>
</evidence>
<gene>
    <name evidence="2" type="ORF">XA68_17241</name>
</gene>